<keyword evidence="3" id="KW-1185">Reference proteome</keyword>
<dbReference type="InterPro" id="IPR016768">
    <property type="entry name" value="UCP019883"/>
</dbReference>
<name>A0ABS8CD11_9BURK</name>
<evidence type="ECO:0000313" key="2">
    <source>
        <dbReference type="EMBL" id="MCB5363912.1"/>
    </source>
</evidence>
<dbReference type="EMBL" id="JACDXW010000004">
    <property type="protein sequence ID" value="MCB5363912.1"/>
    <property type="molecule type" value="Genomic_DNA"/>
</dbReference>
<feature type="transmembrane region" description="Helical" evidence="1">
    <location>
        <begin position="47"/>
        <end position="68"/>
    </location>
</feature>
<dbReference type="RefSeq" id="WP_390624828.1">
    <property type="nucleotide sequence ID" value="NZ_JACDXW010000004.1"/>
</dbReference>
<keyword evidence="1" id="KW-0812">Transmembrane</keyword>
<keyword evidence="1" id="KW-1133">Transmembrane helix</keyword>
<dbReference type="Pfam" id="PF10993">
    <property type="entry name" value="DUF2818"/>
    <property type="match status" value="1"/>
</dbReference>
<dbReference type="Proteomes" id="UP000776983">
    <property type="component" value="Unassembled WGS sequence"/>
</dbReference>
<reference evidence="2 3" key="1">
    <citation type="submission" date="2020-07" db="EMBL/GenBank/DDBJ databases">
        <title>Pusillimonas sp. nov., isolated from poultry manure in Taiwan.</title>
        <authorList>
            <person name="Lin S.-Y."/>
            <person name="Tang Y.-S."/>
            <person name="Young C.-C."/>
        </authorList>
    </citation>
    <scope>NUCLEOTIDE SEQUENCE [LARGE SCALE GENOMIC DNA]</scope>
    <source>
        <strain evidence="2 3">CC-YST705</strain>
    </source>
</reference>
<comment type="caution">
    <text evidence="2">The sequence shown here is derived from an EMBL/GenBank/DDBJ whole genome shotgun (WGS) entry which is preliminary data.</text>
</comment>
<protein>
    <submittedName>
        <fullName evidence="2">DUF2818 family protein</fullName>
    </submittedName>
</protein>
<evidence type="ECO:0000313" key="3">
    <source>
        <dbReference type="Proteomes" id="UP000776983"/>
    </source>
</evidence>
<sequence>MAWIGHSLAASSLALAARILLLLLILAGLLLWPGYQWQWRAHPAKSFVSRLLETIVLYCLVGVLGVAFETQLGNPFPQGWEFYAITLCLYLVLAFPGFVYRYLLRHRPRA</sequence>
<accession>A0ABS8CD11</accession>
<feature type="transmembrane region" description="Helical" evidence="1">
    <location>
        <begin position="12"/>
        <end position="35"/>
    </location>
</feature>
<keyword evidence="1" id="KW-0472">Membrane</keyword>
<organism evidence="2 3">
    <name type="scientific">Mesopusillimonas faecipullorum</name>
    <dbReference type="NCBI Taxonomy" id="2755040"/>
    <lineage>
        <taxon>Bacteria</taxon>
        <taxon>Pseudomonadati</taxon>
        <taxon>Pseudomonadota</taxon>
        <taxon>Betaproteobacteria</taxon>
        <taxon>Burkholderiales</taxon>
        <taxon>Alcaligenaceae</taxon>
        <taxon>Mesopusillimonas</taxon>
    </lineage>
</organism>
<evidence type="ECO:0000256" key="1">
    <source>
        <dbReference type="SAM" id="Phobius"/>
    </source>
</evidence>
<proteinExistence type="predicted"/>
<gene>
    <name evidence="2" type="ORF">H0484_09155</name>
</gene>
<feature type="transmembrane region" description="Helical" evidence="1">
    <location>
        <begin position="80"/>
        <end position="104"/>
    </location>
</feature>